<sequence length="367" mass="40113">MKANLLIPLLLLAGFAAGICGTTARVPVYLNALSIEAGHATGFSNMVFSATGEMGMGNPAALDHLASFSIGLNYDLQTAADYFEDISATRARPWLPSSFGIVYPVGNWHFGLAYRQVYSNYLDYGEIPVTTIIDPEGSETVESWHESLVQGAVVIVSYSFSDVFNRGDRLTTGGQINWNVWNDRLKTVQDVTVHSSAFNWKIGLAYKWNESSGVGLSYENGLDLEGTVEGLASIGPAAELLSLPSRLMLGMTIDSKSRFSFAGTAAVLFWGDVVNEHENSLNLSFNILYNAGEAVKLSLGVYQQNLIYQRSDYFGSQLKTGTFLSAGAKTLFNSFAIRLEVLDSHIFSSDQQKYTVFKLGLDYSLNK</sequence>
<name>A0A7V4U2Y9_CALAY</name>
<gene>
    <name evidence="1" type="ORF">ENK44_15260</name>
</gene>
<organism evidence="1">
    <name type="scientific">Caldithrix abyssi</name>
    <dbReference type="NCBI Taxonomy" id="187145"/>
    <lineage>
        <taxon>Bacteria</taxon>
        <taxon>Pseudomonadati</taxon>
        <taxon>Calditrichota</taxon>
        <taxon>Calditrichia</taxon>
        <taxon>Calditrichales</taxon>
        <taxon>Calditrichaceae</taxon>
        <taxon>Caldithrix</taxon>
    </lineage>
</organism>
<evidence type="ECO:0008006" key="2">
    <source>
        <dbReference type="Google" id="ProtNLM"/>
    </source>
</evidence>
<proteinExistence type="predicted"/>
<dbReference type="Gene3D" id="2.40.160.60">
    <property type="entry name" value="Outer membrane protein transport protein (OMPP1/FadL/TodX)"/>
    <property type="match status" value="1"/>
</dbReference>
<protein>
    <recommendedName>
        <fullName evidence="2">PorV/PorQ family protein</fullName>
    </recommendedName>
</protein>
<accession>A0A7V4U2Y9</accession>
<reference evidence="1" key="1">
    <citation type="journal article" date="2020" name="mSystems">
        <title>Genome- and Community-Level Interaction Insights into Carbon Utilization and Element Cycling Functions of Hydrothermarchaeota in Hydrothermal Sediment.</title>
        <authorList>
            <person name="Zhou Z."/>
            <person name="Liu Y."/>
            <person name="Xu W."/>
            <person name="Pan J."/>
            <person name="Luo Z.H."/>
            <person name="Li M."/>
        </authorList>
    </citation>
    <scope>NUCLEOTIDE SEQUENCE [LARGE SCALE GENOMIC DNA]</scope>
    <source>
        <strain evidence="1">HyVt-577</strain>
    </source>
</reference>
<dbReference type="EMBL" id="DRQG01000143">
    <property type="protein sequence ID" value="HGY57066.1"/>
    <property type="molecule type" value="Genomic_DNA"/>
</dbReference>
<dbReference type="Proteomes" id="UP000885779">
    <property type="component" value="Unassembled WGS sequence"/>
</dbReference>
<evidence type="ECO:0000313" key="1">
    <source>
        <dbReference type="EMBL" id="HGY57066.1"/>
    </source>
</evidence>
<dbReference type="AlphaFoldDB" id="A0A7V4U2Y9"/>
<dbReference type="SUPFAM" id="SSF56935">
    <property type="entry name" value="Porins"/>
    <property type="match status" value="1"/>
</dbReference>
<comment type="caution">
    <text evidence="1">The sequence shown here is derived from an EMBL/GenBank/DDBJ whole genome shotgun (WGS) entry which is preliminary data.</text>
</comment>